<feature type="compositionally biased region" description="Polar residues" evidence="1">
    <location>
        <begin position="111"/>
        <end position="121"/>
    </location>
</feature>
<evidence type="ECO:0000256" key="1">
    <source>
        <dbReference type="SAM" id="MobiDB-lite"/>
    </source>
</evidence>
<proteinExistence type="predicted"/>
<reference evidence="2" key="1">
    <citation type="submission" date="2023-07" db="EMBL/GenBank/DDBJ databases">
        <authorList>
            <person name="Stuckert A."/>
        </authorList>
    </citation>
    <scope>NUCLEOTIDE SEQUENCE</scope>
</reference>
<dbReference type="EMBL" id="CAUEEQ010007334">
    <property type="protein sequence ID" value="CAJ0930915.1"/>
    <property type="molecule type" value="Genomic_DNA"/>
</dbReference>
<name>A0ABN9L1S0_9NEOB</name>
<comment type="caution">
    <text evidence="2">The sequence shown here is derived from an EMBL/GenBank/DDBJ whole genome shotgun (WGS) entry which is preliminary data.</text>
</comment>
<evidence type="ECO:0000313" key="2">
    <source>
        <dbReference type="EMBL" id="CAJ0930915.1"/>
    </source>
</evidence>
<evidence type="ECO:0000313" key="3">
    <source>
        <dbReference type="Proteomes" id="UP001176940"/>
    </source>
</evidence>
<protein>
    <submittedName>
        <fullName evidence="2">Uncharacterized protein</fullName>
    </submittedName>
</protein>
<feature type="region of interest" description="Disordered" evidence="1">
    <location>
        <begin position="60"/>
        <end position="122"/>
    </location>
</feature>
<feature type="compositionally biased region" description="Polar residues" evidence="1">
    <location>
        <begin position="79"/>
        <end position="91"/>
    </location>
</feature>
<dbReference type="Proteomes" id="UP001176940">
    <property type="component" value="Unassembled WGS sequence"/>
</dbReference>
<accession>A0ABN9L1S0</accession>
<keyword evidence="3" id="KW-1185">Reference proteome</keyword>
<gene>
    <name evidence="2" type="ORF">RIMI_LOCUS4527521</name>
</gene>
<organism evidence="2 3">
    <name type="scientific">Ranitomeya imitator</name>
    <name type="common">mimic poison frog</name>
    <dbReference type="NCBI Taxonomy" id="111125"/>
    <lineage>
        <taxon>Eukaryota</taxon>
        <taxon>Metazoa</taxon>
        <taxon>Chordata</taxon>
        <taxon>Craniata</taxon>
        <taxon>Vertebrata</taxon>
        <taxon>Euteleostomi</taxon>
        <taxon>Amphibia</taxon>
        <taxon>Batrachia</taxon>
        <taxon>Anura</taxon>
        <taxon>Neobatrachia</taxon>
        <taxon>Hyloidea</taxon>
        <taxon>Dendrobatidae</taxon>
        <taxon>Dendrobatinae</taxon>
        <taxon>Ranitomeya</taxon>
    </lineage>
</organism>
<sequence>MLDGNEAFSNVSEFHVMPIQGEDGAIVGVQVTGVQQGSDSEDGALYTQVFDIQELEDLQGVHQESEEPCANVTDKQAVGQEQGQDVPQETDTTMEEMSVDPQETAEPVQSAAESPVTTENTGMGVDVVDNILVIEGLPKNYSFIL</sequence>